<evidence type="ECO:0000256" key="4">
    <source>
        <dbReference type="ARBA" id="ARBA00022679"/>
    </source>
</evidence>
<dbReference type="CDD" id="cd00609">
    <property type="entry name" value="AAT_like"/>
    <property type="match status" value="1"/>
</dbReference>
<sequence length="379" mass="41148">MAKLGRELKAKGINIVDLSLGEPDFRTPDHICEAAIAAINAGYTKYTPVAGIPELQEAISIKLKRDNNLDYAPNEIVVSTGAKQSLANAIHCLVDKGDEVLIPTPYWVTYADLARLAGGEVKYLPCGIDTDFKLTPEQLEAAISPNSRLFIFSSPCNPTGSVYTRDELAALAEVFKRHPQVTIISDEIYEYINFGSGHESIAQFDGMKDRVVVINGMSKGFAMTGWRIGYMAAPRVLAQACDKLQAQFTSGTNAIAQRASVAALLSDLGPTQKMVAAYRERRDHVINALRQMPGVKASMPGGAFYAFPDISSFFGKSYGEHVINNDMDMSMYLLHEGHVSSVCGSAFGNGDCIRFSTATSMENLHEAMTRVAMALAKLS</sequence>
<evidence type="ECO:0000256" key="6">
    <source>
        <dbReference type="RuleBase" id="RU000481"/>
    </source>
</evidence>
<accession>A0ABP8NRV3</accession>
<dbReference type="Pfam" id="PF00155">
    <property type="entry name" value="Aminotran_1_2"/>
    <property type="match status" value="1"/>
</dbReference>
<name>A0ABP8NRV3_9BACT</name>
<dbReference type="GO" id="GO:0008483">
    <property type="term" value="F:transaminase activity"/>
    <property type="evidence" value="ECO:0007669"/>
    <property type="project" value="UniProtKB-KW"/>
</dbReference>
<comment type="cofactor">
    <cofactor evidence="1 6">
        <name>pyridoxal 5'-phosphate</name>
        <dbReference type="ChEBI" id="CHEBI:597326"/>
    </cofactor>
</comment>
<gene>
    <name evidence="8" type="ORF">GCM10023093_31300</name>
</gene>
<dbReference type="InterPro" id="IPR050596">
    <property type="entry name" value="AspAT/PAT-like"/>
</dbReference>
<evidence type="ECO:0000256" key="5">
    <source>
        <dbReference type="ARBA" id="ARBA00022898"/>
    </source>
</evidence>
<evidence type="ECO:0000256" key="2">
    <source>
        <dbReference type="ARBA" id="ARBA00007441"/>
    </source>
</evidence>
<dbReference type="InterPro" id="IPR015422">
    <property type="entry name" value="PyrdxlP-dep_Trfase_small"/>
</dbReference>
<evidence type="ECO:0000313" key="9">
    <source>
        <dbReference type="Proteomes" id="UP001500067"/>
    </source>
</evidence>
<dbReference type="InterPro" id="IPR015421">
    <property type="entry name" value="PyrdxlP-dep_Trfase_major"/>
</dbReference>
<dbReference type="InterPro" id="IPR004839">
    <property type="entry name" value="Aminotransferase_I/II_large"/>
</dbReference>
<keyword evidence="5" id="KW-0663">Pyridoxal phosphate</keyword>
<dbReference type="Proteomes" id="UP001500067">
    <property type="component" value="Unassembled WGS sequence"/>
</dbReference>
<keyword evidence="9" id="KW-1185">Reference proteome</keyword>
<evidence type="ECO:0000259" key="7">
    <source>
        <dbReference type="Pfam" id="PF00155"/>
    </source>
</evidence>
<proteinExistence type="inferred from homology"/>
<reference evidence="9" key="1">
    <citation type="journal article" date="2019" name="Int. J. Syst. Evol. Microbiol.">
        <title>The Global Catalogue of Microorganisms (GCM) 10K type strain sequencing project: providing services to taxonomists for standard genome sequencing and annotation.</title>
        <authorList>
            <consortium name="The Broad Institute Genomics Platform"/>
            <consortium name="The Broad Institute Genome Sequencing Center for Infectious Disease"/>
            <person name="Wu L."/>
            <person name="Ma J."/>
        </authorList>
    </citation>
    <scope>NUCLEOTIDE SEQUENCE [LARGE SCALE GENOMIC DNA]</scope>
    <source>
        <strain evidence="9">JCM 32105</strain>
    </source>
</reference>
<dbReference type="EMBL" id="BAABFA010000024">
    <property type="protein sequence ID" value="GAA4470290.1"/>
    <property type="molecule type" value="Genomic_DNA"/>
</dbReference>
<evidence type="ECO:0000256" key="3">
    <source>
        <dbReference type="ARBA" id="ARBA00022576"/>
    </source>
</evidence>
<comment type="caution">
    <text evidence="8">The sequence shown here is derived from an EMBL/GenBank/DDBJ whole genome shotgun (WGS) entry which is preliminary data.</text>
</comment>
<dbReference type="PANTHER" id="PTHR46383:SF1">
    <property type="entry name" value="ASPARTATE AMINOTRANSFERASE"/>
    <property type="match status" value="1"/>
</dbReference>
<dbReference type="PANTHER" id="PTHR46383">
    <property type="entry name" value="ASPARTATE AMINOTRANSFERASE"/>
    <property type="match status" value="1"/>
</dbReference>
<protein>
    <recommendedName>
        <fullName evidence="6">Aminotransferase</fullName>
        <ecNumber evidence="6">2.6.1.-</ecNumber>
    </recommendedName>
</protein>
<organism evidence="8 9">
    <name type="scientific">Nemorincola caseinilytica</name>
    <dbReference type="NCBI Taxonomy" id="2054315"/>
    <lineage>
        <taxon>Bacteria</taxon>
        <taxon>Pseudomonadati</taxon>
        <taxon>Bacteroidota</taxon>
        <taxon>Chitinophagia</taxon>
        <taxon>Chitinophagales</taxon>
        <taxon>Chitinophagaceae</taxon>
        <taxon>Nemorincola</taxon>
    </lineage>
</organism>
<dbReference type="Gene3D" id="3.90.1150.10">
    <property type="entry name" value="Aspartate Aminotransferase, domain 1"/>
    <property type="match status" value="1"/>
</dbReference>
<feature type="domain" description="Aminotransferase class I/classII large" evidence="7">
    <location>
        <begin position="14"/>
        <end position="370"/>
    </location>
</feature>
<keyword evidence="3 6" id="KW-0032">Aminotransferase</keyword>
<evidence type="ECO:0000256" key="1">
    <source>
        <dbReference type="ARBA" id="ARBA00001933"/>
    </source>
</evidence>
<dbReference type="SUPFAM" id="SSF53383">
    <property type="entry name" value="PLP-dependent transferases"/>
    <property type="match status" value="1"/>
</dbReference>
<evidence type="ECO:0000313" key="8">
    <source>
        <dbReference type="EMBL" id="GAA4470290.1"/>
    </source>
</evidence>
<dbReference type="InterPro" id="IPR015424">
    <property type="entry name" value="PyrdxlP-dep_Trfase"/>
</dbReference>
<dbReference type="InterPro" id="IPR004838">
    <property type="entry name" value="NHTrfase_class1_PyrdxlP-BS"/>
</dbReference>
<keyword evidence="4 6" id="KW-0808">Transferase</keyword>
<dbReference type="EC" id="2.6.1.-" evidence="6"/>
<comment type="similarity">
    <text evidence="2 6">Belongs to the class-I pyridoxal-phosphate-dependent aminotransferase family.</text>
</comment>
<dbReference type="Gene3D" id="3.40.640.10">
    <property type="entry name" value="Type I PLP-dependent aspartate aminotransferase-like (Major domain)"/>
    <property type="match status" value="1"/>
</dbReference>
<dbReference type="PROSITE" id="PS00105">
    <property type="entry name" value="AA_TRANSFER_CLASS_1"/>
    <property type="match status" value="1"/>
</dbReference>